<feature type="transmembrane region" description="Helical" evidence="6">
    <location>
        <begin position="210"/>
        <end position="230"/>
    </location>
</feature>
<comment type="subcellular location">
    <subcellularLocation>
        <location evidence="1">Cell membrane</location>
        <topology evidence="1">Multi-pass membrane protein</topology>
    </subcellularLocation>
</comment>
<evidence type="ECO:0000256" key="3">
    <source>
        <dbReference type="ARBA" id="ARBA00022692"/>
    </source>
</evidence>
<name>A0A4R0XJY7_9MOLU</name>
<proteinExistence type="predicted"/>
<feature type="transmembrane region" description="Helical" evidence="6">
    <location>
        <begin position="286"/>
        <end position="310"/>
    </location>
</feature>
<organism evidence="7 8">
    <name type="scientific">Mycoplasma marinum</name>
    <dbReference type="NCBI Taxonomy" id="1937190"/>
    <lineage>
        <taxon>Bacteria</taxon>
        <taxon>Bacillati</taxon>
        <taxon>Mycoplasmatota</taxon>
        <taxon>Mollicutes</taxon>
        <taxon>Mycoplasmataceae</taxon>
        <taxon>Mycoplasma</taxon>
    </lineage>
</organism>
<evidence type="ECO:0000256" key="4">
    <source>
        <dbReference type="ARBA" id="ARBA00022989"/>
    </source>
</evidence>
<evidence type="ECO:0000256" key="1">
    <source>
        <dbReference type="ARBA" id="ARBA00004651"/>
    </source>
</evidence>
<dbReference type="Proteomes" id="UP000294192">
    <property type="component" value="Unassembled WGS sequence"/>
</dbReference>
<dbReference type="InterPro" id="IPR017039">
    <property type="entry name" value="Virul_fac_BrkB"/>
</dbReference>
<evidence type="ECO:0000313" key="7">
    <source>
        <dbReference type="EMBL" id="TCG10764.1"/>
    </source>
</evidence>
<evidence type="ECO:0000256" key="5">
    <source>
        <dbReference type="ARBA" id="ARBA00023136"/>
    </source>
</evidence>
<evidence type="ECO:0000256" key="2">
    <source>
        <dbReference type="ARBA" id="ARBA00022475"/>
    </source>
</evidence>
<accession>A0A4R0XJY7</accession>
<keyword evidence="8" id="KW-1185">Reference proteome</keyword>
<evidence type="ECO:0000313" key="8">
    <source>
        <dbReference type="Proteomes" id="UP000294192"/>
    </source>
</evidence>
<protein>
    <recommendedName>
        <fullName evidence="9">YihY/virulence factor BrkB family protein</fullName>
    </recommendedName>
</protein>
<keyword evidence="4 6" id="KW-1133">Transmembrane helix</keyword>
<dbReference type="AlphaFoldDB" id="A0A4R0XJY7"/>
<sequence length="363" mass="41732">MFKKFFKRNDKHKGKVRVGWQKRMKKNSFISKVKNIRFHRSSKKLVQNVVIRPKKVSITERIVKSIIWVALRLAIRPKHWKDGRKNYQIIDRAYKRIMAPDFLFIPPAFAFYLVMAFMPITLLTLLIVSNIPQVFSFVEMTLNNFTGGNAKTFTSLLTNIRSAGAISTLVVMILFSLWIASGGFAKFVYTESYVYDHPRVGGYWMNKLRGMFIVTCLTIFVAIGITLLSLVPTIINHMGISYDSTVYTLLYYLIISIGAFIGIYFGTIALFTLSPRFKQTWRQVHPGALATTIPTAGFMVLFTLLTKIFFRYESYGVLGIFMTIAACMFQISYFIYVGIIVNVVFYKTHYGDRTIAKRTISKK</sequence>
<feature type="transmembrane region" description="Helical" evidence="6">
    <location>
        <begin position="316"/>
        <end position="345"/>
    </location>
</feature>
<dbReference type="RefSeq" id="WP_131599474.1">
    <property type="nucleotide sequence ID" value="NZ_CBDBYK010000002.1"/>
</dbReference>
<comment type="caution">
    <text evidence="7">The sequence shown here is derived from an EMBL/GenBank/DDBJ whole genome shotgun (WGS) entry which is preliminary data.</text>
</comment>
<dbReference type="EMBL" id="PSZO01000022">
    <property type="protein sequence ID" value="TCG10764.1"/>
    <property type="molecule type" value="Genomic_DNA"/>
</dbReference>
<feature type="transmembrane region" description="Helical" evidence="6">
    <location>
        <begin position="102"/>
        <end position="128"/>
    </location>
</feature>
<dbReference type="GO" id="GO:0005886">
    <property type="term" value="C:plasma membrane"/>
    <property type="evidence" value="ECO:0007669"/>
    <property type="project" value="UniProtKB-SubCell"/>
</dbReference>
<keyword evidence="3 6" id="KW-0812">Transmembrane</keyword>
<dbReference type="Pfam" id="PF03631">
    <property type="entry name" value="Virul_fac_BrkB"/>
    <property type="match status" value="1"/>
</dbReference>
<gene>
    <name evidence="7" type="ORF">C4B24_03990</name>
</gene>
<keyword evidence="2" id="KW-1003">Cell membrane</keyword>
<keyword evidence="5 6" id="KW-0472">Membrane</keyword>
<dbReference type="OrthoDB" id="397438at2"/>
<evidence type="ECO:0000256" key="6">
    <source>
        <dbReference type="SAM" id="Phobius"/>
    </source>
</evidence>
<feature type="transmembrane region" description="Helical" evidence="6">
    <location>
        <begin position="250"/>
        <end position="274"/>
    </location>
</feature>
<feature type="transmembrane region" description="Helical" evidence="6">
    <location>
        <begin position="165"/>
        <end position="189"/>
    </location>
</feature>
<reference evidence="7 8" key="1">
    <citation type="submission" date="2018-02" db="EMBL/GenBank/DDBJ databases">
        <title>Mycoplasma marinum and Mycoplasma todarodis sp. nov., moderately halophilic and psychrotolerant mycoplasmas isolated from cephalopods.</title>
        <authorList>
            <person name="Viver T."/>
        </authorList>
    </citation>
    <scope>NUCLEOTIDE SEQUENCE [LARGE SCALE GENOMIC DNA]</scope>
    <source>
        <strain evidence="7 8">PE</strain>
    </source>
</reference>
<evidence type="ECO:0008006" key="9">
    <source>
        <dbReference type="Google" id="ProtNLM"/>
    </source>
</evidence>